<dbReference type="EMBL" id="JOPG01000007">
    <property type="protein sequence ID" value="OUJ06866.1"/>
    <property type="molecule type" value="Genomic_DNA"/>
</dbReference>
<feature type="transmembrane region" description="Helical" evidence="5">
    <location>
        <begin position="84"/>
        <end position="108"/>
    </location>
</feature>
<evidence type="ECO:0000256" key="4">
    <source>
        <dbReference type="ARBA" id="ARBA00023136"/>
    </source>
</evidence>
<dbReference type="Proteomes" id="UP000077349">
    <property type="component" value="Unassembled WGS sequence"/>
</dbReference>
<comment type="caution">
    <text evidence="6">The sequence shown here is derived from an EMBL/GenBank/DDBJ whole genome shotgun (WGS) entry which is preliminary data.</text>
</comment>
<accession>A0A177GCM2</accession>
<proteinExistence type="inferred from homology"/>
<evidence type="ECO:0000313" key="6">
    <source>
        <dbReference type="EMBL" id="OAG78020.1"/>
    </source>
</evidence>
<evidence type="ECO:0000313" key="9">
    <source>
        <dbReference type="Proteomes" id="UP000242683"/>
    </source>
</evidence>
<keyword evidence="3 5" id="KW-1133">Transmembrane helix</keyword>
<organism evidence="6 8">
    <name type="scientific">Acetobacter malorum</name>
    <dbReference type="NCBI Taxonomy" id="178901"/>
    <lineage>
        <taxon>Bacteria</taxon>
        <taxon>Pseudomonadati</taxon>
        <taxon>Pseudomonadota</taxon>
        <taxon>Alphaproteobacteria</taxon>
        <taxon>Acetobacterales</taxon>
        <taxon>Acetobacteraceae</taxon>
        <taxon>Acetobacter</taxon>
    </lineage>
</organism>
<gene>
    <name evidence="5" type="primary">tatC</name>
    <name evidence="6" type="ORF">Amal_00786</name>
    <name evidence="7" type="ORF">HK23_12925</name>
</gene>
<comment type="subcellular location">
    <subcellularLocation>
        <location evidence="5">Cell membrane</location>
        <topology evidence="5">Multi-pass membrane protein</topology>
    </subcellularLocation>
    <subcellularLocation>
        <location evidence="1">Membrane</location>
        <topology evidence="1">Multi-pass membrane protein</topology>
    </subcellularLocation>
</comment>
<evidence type="ECO:0000256" key="5">
    <source>
        <dbReference type="HAMAP-Rule" id="MF_00902"/>
    </source>
</evidence>
<dbReference type="RefSeq" id="WP_063907237.1">
    <property type="nucleotide sequence ID" value="NZ_JOPG01000007.1"/>
</dbReference>
<dbReference type="HAMAP" id="MF_00902">
    <property type="entry name" value="TatC"/>
    <property type="match status" value="1"/>
</dbReference>
<evidence type="ECO:0000256" key="2">
    <source>
        <dbReference type="ARBA" id="ARBA00022692"/>
    </source>
</evidence>
<dbReference type="Pfam" id="PF00902">
    <property type="entry name" value="TatC"/>
    <property type="match status" value="1"/>
</dbReference>
<comment type="function">
    <text evidence="5">Part of the twin-arginine translocation (Tat) system that transports large folded proteins containing a characteristic twin-arginine motif in their signal peptide across membranes. Together with TatB, TatC is part of a receptor directly interacting with Tat signal peptides.</text>
</comment>
<dbReference type="InterPro" id="IPR002033">
    <property type="entry name" value="TatC"/>
</dbReference>
<name>A0A177GCM2_9PROT</name>
<dbReference type="PRINTS" id="PR01840">
    <property type="entry name" value="TATCFAMILY"/>
</dbReference>
<protein>
    <recommendedName>
        <fullName evidence="5">Sec-independent protein translocase protein TatC</fullName>
    </recommendedName>
</protein>
<reference evidence="7" key="2">
    <citation type="submission" date="2014-06" db="EMBL/GenBank/DDBJ databases">
        <authorList>
            <person name="Ju J."/>
            <person name="Zhang J."/>
        </authorList>
    </citation>
    <scope>NUCLEOTIDE SEQUENCE [LARGE SCALE GENOMIC DNA]</scope>
    <source>
        <strain evidence="7">DsW_057</strain>
    </source>
</reference>
<dbReference type="PANTHER" id="PTHR30371:SF0">
    <property type="entry name" value="SEC-INDEPENDENT PROTEIN TRANSLOCASE PROTEIN TATC, CHLOROPLASTIC-RELATED"/>
    <property type="match status" value="1"/>
</dbReference>
<dbReference type="PROSITE" id="PS01218">
    <property type="entry name" value="TATC"/>
    <property type="match status" value="1"/>
</dbReference>
<keyword evidence="4 5" id="KW-0472">Membrane</keyword>
<dbReference type="EMBL" id="LVHD01000009">
    <property type="protein sequence ID" value="OAG78020.1"/>
    <property type="molecule type" value="Genomic_DNA"/>
</dbReference>
<dbReference type="NCBIfam" id="TIGR00945">
    <property type="entry name" value="tatC"/>
    <property type="match status" value="1"/>
</dbReference>
<sequence>MKENEPLQDDPIHDQPMPLIDHLLELRRRLLWSGAAFLVCFALCYHFAGDIYLFLARPLGEIMRQQGEQPHLIYTALYEAFFTYIRVAFFGAAFLSFPIIAIQAWIFIAPGLYRSEKRAFAPFLIATPILFLLGAALAYYFIFPIAWRFFLSFQTPGSSGGVQIELQAKVSEYLSLVMKLIMAFGVAFELPVVLTLLARVGIVTADMLKRFRRYAIVGAFVIAAILMPPDVITQIGLAVPLVLLYEISILAARLVEPKTKLDPLSEETTPEEEAS</sequence>
<evidence type="ECO:0000256" key="1">
    <source>
        <dbReference type="ARBA" id="ARBA00004141"/>
    </source>
</evidence>
<evidence type="ECO:0000256" key="3">
    <source>
        <dbReference type="ARBA" id="ARBA00022989"/>
    </source>
</evidence>
<dbReference type="Proteomes" id="UP000242683">
    <property type="component" value="Unassembled WGS sequence"/>
</dbReference>
<dbReference type="PANTHER" id="PTHR30371">
    <property type="entry name" value="SEC-INDEPENDENT PROTEIN TRANSLOCASE PROTEIN TATC"/>
    <property type="match status" value="1"/>
</dbReference>
<dbReference type="OrthoDB" id="9777044at2"/>
<reference evidence="9" key="1">
    <citation type="submission" date="2014-06" db="EMBL/GenBank/DDBJ databases">
        <authorList>
            <person name="Winans N.J."/>
            <person name="Newell P.D."/>
            <person name="Douglas A.E."/>
        </authorList>
    </citation>
    <scope>NUCLEOTIDE SEQUENCE [LARGE SCALE GENOMIC DNA]</scope>
    <source>
        <strain evidence="9">DsW_057</strain>
    </source>
</reference>
<dbReference type="AlphaFoldDB" id="A0A177GCM2"/>
<dbReference type="STRING" id="178901.AmDm5_0851"/>
<dbReference type="GO" id="GO:0033281">
    <property type="term" value="C:TAT protein transport complex"/>
    <property type="evidence" value="ECO:0007669"/>
    <property type="project" value="UniProtKB-UniRule"/>
</dbReference>
<feature type="transmembrane region" description="Helical" evidence="5">
    <location>
        <begin position="211"/>
        <end position="229"/>
    </location>
</feature>
<dbReference type="eggNOG" id="COG0805">
    <property type="taxonomic scope" value="Bacteria"/>
</dbReference>
<feature type="transmembrane region" description="Helical" evidence="5">
    <location>
        <begin position="176"/>
        <end position="199"/>
    </location>
</feature>
<dbReference type="InterPro" id="IPR019820">
    <property type="entry name" value="Sec-indep_translocase_CS"/>
</dbReference>
<dbReference type="PATRIC" id="fig|178901.16.peg.836"/>
<dbReference type="GO" id="GO:0009977">
    <property type="term" value="F:proton motive force dependent protein transmembrane transporter activity"/>
    <property type="evidence" value="ECO:0007669"/>
    <property type="project" value="TreeGrafter"/>
</dbReference>
<keyword evidence="5" id="KW-1003">Cell membrane</keyword>
<dbReference type="GO" id="GO:0043953">
    <property type="term" value="P:protein transport by the Tat complex"/>
    <property type="evidence" value="ECO:0007669"/>
    <property type="project" value="UniProtKB-UniRule"/>
</dbReference>
<evidence type="ECO:0000313" key="7">
    <source>
        <dbReference type="EMBL" id="OUJ06866.1"/>
    </source>
</evidence>
<evidence type="ECO:0000313" key="8">
    <source>
        <dbReference type="Proteomes" id="UP000077349"/>
    </source>
</evidence>
<comment type="subunit">
    <text evidence="5">The Tat system comprises two distinct complexes: a TatABC complex, containing multiple copies of TatA, TatB and TatC subunits, and a separate TatA complex, containing only TatA subunits. Substrates initially bind to the TatABC complex, which probably triggers association of the separate TatA complex to form the active translocon.</text>
</comment>
<keyword evidence="5" id="KW-0813">Transport</keyword>
<dbReference type="GO" id="GO:0065002">
    <property type="term" value="P:intracellular protein transmembrane transport"/>
    <property type="evidence" value="ECO:0007669"/>
    <property type="project" value="TreeGrafter"/>
</dbReference>
<keyword evidence="2 5" id="KW-0812">Transmembrane</keyword>
<comment type="caution">
    <text evidence="5">Lacks conserved residue(s) required for the propagation of feature annotation.</text>
</comment>
<reference evidence="6 8" key="3">
    <citation type="submission" date="2016-03" db="EMBL/GenBank/DDBJ databases">
        <title>Draft genome sequence of Acetobacter malorum CECT 7742, a strain isolated from strawberry vinegar.</title>
        <authorList>
            <person name="Sainz F."/>
            <person name="Mas A."/>
            <person name="Torija M.J."/>
        </authorList>
    </citation>
    <scope>NUCLEOTIDE SEQUENCE [LARGE SCALE GENOMIC DNA]</scope>
    <source>
        <strain evidence="6 8">CECT 7742</strain>
    </source>
</reference>
<feature type="transmembrane region" description="Helical" evidence="5">
    <location>
        <begin position="120"/>
        <end position="142"/>
    </location>
</feature>
<keyword evidence="5" id="KW-0653">Protein transport</keyword>
<feature type="transmembrane region" description="Helical" evidence="5">
    <location>
        <begin position="30"/>
        <end position="48"/>
    </location>
</feature>
<comment type="similarity">
    <text evidence="5">Belongs to the TatC family.</text>
</comment>
<keyword evidence="5" id="KW-0811">Translocation</keyword>